<name>A0A1G9D3U6_9ACTN</name>
<evidence type="ECO:0000313" key="2">
    <source>
        <dbReference type="Proteomes" id="UP000199155"/>
    </source>
</evidence>
<dbReference type="EMBL" id="FNFF01000009">
    <property type="protein sequence ID" value="SDK58608.1"/>
    <property type="molecule type" value="Genomic_DNA"/>
</dbReference>
<dbReference type="AlphaFoldDB" id="A0A1G9D3U6"/>
<reference evidence="1 2" key="1">
    <citation type="submission" date="2016-10" db="EMBL/GenBank/DDBJ databases">
        <authorList>
            <person name="de Groot N.N."/>
        </authorList>
    </citation>
    <scope>NUCLEOTIDE SEQUENCE [LARGE SCALE GENOMIC DNA]</scope>
    <source>
        <strain evidence="1 2">CGMCC 4.5727</strain>
    </source>
</reference>
<dbReference type="OrthoDB" id="275232at2"/>
<protein>
    <submittedName>
        <fullName evidence="1">Uncharacterized protein</fullName>
    </submittedName>
</protein>
<proteinExistence type="predicted"/>
<dbReference type="Proteomes" id="UP000199155">
    <property type="component" value="Unassembled WGS sequence"/>
</dbReference>
<gene>
    <name evidence="1" type="ORF">SAMN05421806_1096</name>
</gene>
<evidence type="ECO:0000313" key="1">
    <source>
        <dbReference type="EMBL" id="SDK58608.1"/>
    </source>
</evidence>
<sequence length="132" mass="14896">MSAPAPKIAGFHEELWAPSYGPAHGSIRDHLSPAPYEDERQILRYLRSGHLLFSAMGSAQDVLGSGRSVVGGDSVYSDGGWVWRGDLWFYVRVHRLALPEAFLRDIREAGYFMPPEDTDRLAEWSAYVADRW</sequence>
<dbReference type="RefSeq" id="WP_093612792.1">
    <property type="nucleotide sequence ID" value="NZ_FNFF01000009.1"/>
</dbReference>
<dbReference type="STRING" id="417292.SAMN05421806_1096"/>
<accession>A0A1G9D3U6</accession>
<keyword evidence="2" id="KW-1185">Reference proteome</keyword>
<organism evidence="1 2">
    <name type="scientific">Streptomyces indicus</name>
    <dbReference type="NCBI Taxonomy" id="417292"/>
    <lineage>
        <taxon>Bacteria</taxon>
        <taxon>Bacillati</taxon>
        <taxon>Actinomycetota</taxon>
        <taxon>Actinomycetes</taxon>
        <taxon>Kitasatosporales</taxon>
        <taxon>Streptomycetaceae</taxon>
        <taxon>Streptomyces</taxon>
    </lineage>
</organism>